<dbReference type="PANTHER" id="PTHR33164">
    <property type="entry name" value="TRANSCRIPTIONAL REGULATOR, MARR FAMILY"/>
    <property type="match status" value="1"/>
</dbReference>
<dbReference type="CDD" id="cd00090">
    <property type="entry name" value="HTH_ARSR"/>
    <property type="match status" value="1"/>
</dbReference>
<dbReference type="Proteomes" id="UP000286246">
    <property type="component" value="Unassembled WGS sequence"/>
</dbReference>
<evidence type="ECO:0000259" key="1">
    <source>
        <dbReference type="PROSITE" id="PS50995"/>
    </source>
</evidence>
<evidence type="ECO:0000313" key="3">
    <source>
        <dbReference type="Proteomes" id="UP000286246"/>
    </source>
</evidence>
<dbReference type="PRINTS" id="PR00598">
    <property type="entry name" value="HTHMARR"/>
</dbReference>
<dbReference type="RefSeq" id="WP_120257462.1">
    <property type="nucleotide sequence ID" value="NZ_RAPY01000001.1"/>
</dbReference>
<dbReference type="OrthoDB" id="1256198at2"/>
<dbReference type="PROSITE" id="PS50995">
    <property type="entry name" value="HTH_MARR_2"/>
    <property type="match status" value="1"/>
</dbReference>
<comment type="caution">
    <text evidence="2">The sequence shown here is derived from an EMBL/GenBank/DDBJ whole genome shotgun (WGS) entry which is preliminary data.</text>
</comment>
<dbReference type="InterPro" id="IPR036388">
    <property type="entry name" value="WH-like_DNA-bd_sf"/>
</dbReference>
<organism evidence="2 3">
    <name type="scientific">Sphingobacterium detergens</name>
    <dbReference type="NCBI Taxonomy" id="1145106"/>
    <lineage>
        <taxon>Bacteria</taxon>
        <taxon>Pseudomonadati</taxon>
        <taxon>Bacteroidota</taxon>
        <taxon>Sphingobacteriia</taxon>
        <taxon>Sphingobacteriales</taxon>
        <taxon>Sphingobacteriaceae</taxon>
        <taxon>Sphingobacterium</taxon>
    </lineage>
</organism>
<sequence length="140" mass="16369">MNKSETDFYQVFTDLQCFILANMNRGNIHGVTATHYNIMEYIYRGHQVTGKQIAEAFQISQAAISKQLKFLTENRLIKQQQSTRDRRFFDLSLTDEGRYIIDNSENFRESIAKKASRSLTKDELKTLTVLLHKLMQQVKD</sequence>
<keyword evidence="2" id="KW-0238">DNA-binding</keyword>
<dbReference type="EMBL" id="RAPY01000001">
    <property type="protein sequence ID" value="RKE55703.1"/>
    <property type="molecule type" value="Genomic_DNA"/>
</dbReference>
<dbReference type="Gene3D" id="1.10.10.10">
    <property type="entry name" value="Winged helix-like DNA-binding domain superfamily/Winged helix DNA-binding domain"/>
    <property type="match status" value="1"/>
</dbReference>
<dbReference type="GO" id="GO:0003677">
    <property type="term" value="F:DNA binding"/>
    <property type="evidence" value="ECO:0007669"/>
    <property type="project" value="UniProtKB-KW"/>
</dbReference>
<accession>A0A420BG75</accession>
<dbReference type="InterPro" id="IPR000835">
    <property type="entry name" value="HTH_MarR-typ"/>
</dbReference>
<dbReference type="InterPro" id="IPR039422">
    <property type="entry name" value="MarR/SlyA-like"/>
</dbReference>
<proteinExistence type="predicted"/>
<dbReference type="GO" id="GO:0006950">
    <property type="term" value="P:response to stress"/>
    <property type="evidence" value="ECO:0007669"/>
    <property type="project" value="TreeGrafter"/>
</dbReference>
<keyword evidence="3" id="KW-1185">Reference proteome</keyword>
<feature type="domain" description="HTH marR-type" evidence="1">
    <location>
        <begin position="1"/>
        <end position="136"/>
    </location>
</feature>
<dbReference type="Pfam" id="PF12802">
    <property type="entry name" value="MarR_2"/>
    <property type="match status" value="1"/>
</dbReference>
<dbReference type="GO" id="GO:0003700">
    <property type="term" value="F:DNA-binding transcription factor activity"/>
    <property type="evidence" value="ECO:0007669"/>
    <property type="project" value="InterPro"/>
</dbReference>
<gene>
    <name evidence="2" type="ORF">DFQ12_0539</name>
</gene>
<dbReference type="InterPro" id="IPR036390">
    <property type="entry name" value="WH_DNA-bd_sf"/>
</dbReference>
<dbReference type="SUPFAM" id="SSF46785">
    <property type="entry name" value="Winged helix' DNA-binding domain"/>
    <property type="match status" value="1"/>
</dbReference>
<dbReference type="SMART" id="SM00347">
    <property type="entry name" value="HTH_MARR"/>
    <property type="match status" value="1"/>
</dbReference>
<protein>
    <submittedName>
        <fullName evidence="2">DNA-binding MarR family transcriptional regulator</fullName>
    </submittedName>
</protein>
<dbReference type="AlphaFoldDB" id="A0A420BG75"/>
<name>A0A420BG75_SPHD1</name>
<reference evidence="2 3" key="1">
    <citation type="submission" date="2018-09" db="EMBL/GenBank/DDBJ databases">
        <title>Genomic Encyclopedia of Type Strains, Phase III (KMG-III): the genomes of soil and plant-associated and newly described type strains.</title>
        <authorList>
            <person name="Whitman W."/>
        </authorList>
    </citation>
    <scope>NUCLEOTIDE SEQUENCE [LARGE SCALE GENOMIC DNA]</scope>
    <source>
        <strain evidence="2 3">CECT 7938</strain>
    </source>
</reference>
<evidence type="ECO:0000313" key="2">
    <source>
        <dbReference type="EMBL" id="RKE55703.1"/>
    </source>
</evidence>
<dbReference type="InterPro" id="IPR011991">
    <property type="entry name" value="ArsR-like_HTH"/>
</dbReference>
<dbReference type="PANTHER" id="PTHR33164:SF101">
    <property type="entry name" value="TRANSCRIPTIONAL REPRESSOR MPRA"/>
    <property type="match status" value="1"/>
</dbReference>